<dbReference type="EMBL" id="JASSZA010000020">
    <property type="protein sequence ID" value="KAK2086180.1"/>
    <property type="molecule type" value="Genomic_DNA"/>
</dbReference>
<keyword evidence="2" id="KW-1185">Reference proteome</keyword>
<comment type="caution">
    <text evidence="1">The sequence shown here is derived from an EMBL/GenBank/DDBJ whole genome shotgun (WGS) entry which is preliminary data.</text>
</comment>
<accession>A0ABQ9TN30</accession>
<reference evidence="1 2" key="1">
    <citation type="submission" date="2023-05" db="EMBL/GenBank/DDBJ databases">
        <title>B98-5 Cell Line De Novo Hybrid Assembly: An Optical Mapping Approach.</title>
        <authorList>
            <person name="Kananen K."/>
            <person name="Auerbach J.A."/>
            <person name="Kautto E."/>
            <person name="Blachly J.S."/>
        </authorList>
    </citation>
    <scope>NUCLEOTIDE SEQUENCE [LARGE SCALE GENOMIC DNA]</scope>
    <source>
        <strain evidence="1">B95-8</strain>
        <tissue evidence="1">Cell line</tissue>
    </source>
</reference>
<protein>
    <submittedName>
        <fullName evidence="1">Uncharacterized protein</fullName>
    </submittedName>
</protein>
<dbReference type="Proteomes" id="UP001266305">
    <property type="component" value="Unassembled WGS sequence"/>
</dbReference>
<evidence type="ECO:0000313" key="1">
    <source>
        <dbReference type="EMBL" id="KAK2086180.1"/>
    </source>
</evidence>
<proteinExistence type="predicted"/>
<sequence>MEDLQSEQQRMLRCHQCQKKEPQAHIQSMKNFVLRSDKKKRKQFLLDMAEMEQKHQQELGNLQEDSNLDSVTEDLAKTDLENQPPQPPRLFEEHKMCEEEKLCVFLGARNLEMKISQSTAMHDQLLSSVSAESLHGLHTNYMQRHTDGLQPNFSDPRTLDA</sequence>
<name>A0ABQ9TN30_SAGOE</name>
<evidence type="ECO:0000313" key="2">
    <source>
        <dbReference type="Proteomes" id="UP001266305"/>
    </source>
</evidence>
<organism evidence="1 2">
    <name type="scientific">Saguinus oedipus</name>
    <name type="common">Cotton-top tamarin</name>
    <name type="synonym">Oedipomidas oedipus</name>
    <dbReference type="NCBI Taxonomy" id="9490"/>
    <lineage>
        <taxon>Eukaryota</taxon>
        <taxon>Metazoa</taxon>
        <taxon>Chordata</taxon>
        <taxon>Craniata</taxon>
        <taxon>Vertebrata</taxon>
        <taxon>Euteleostomi</taxon>
        <taxon>Mammalia</taxon>
        <taxon>Eutheria</taxon>
        <taxon>Euarchontoglires</taxon>
        <taxon>Primates</taxon>
        <taxon>Haplorrhini</taxon>
        <taxon>Platyrrhini</taxon>
        <taxon>Cebidae</taxon>
        <taxon>Callitrichinae</taxon>
        <taxon>Saguinus</taxon>
    </lineage>
</organism>
<gene>
    <name evidence="1" type="ORF">P7K49_035605</name>
</gene>